<name>A0A3G2L943_9FLAO</name>
<sequence>MDASTLESLKYPIGKFTVPDTITTEMIAEWTKVLEELPGKLKNLVQNLNKEQLDSPYRPGGWTVRQTVHHMADSHHNSYIRFKWALTEDRPLIKAYDEKAWAELFDSKSAPIDMSLSHLSAVHAKLVYLIKGLSNEALKREFLHPEGNIATSLEENVGRYAWHSQHHFAHIKNLLKREGWL</sequence>
<dbReference type="InterPro" id="IPR034660">
    <property type="entry name" value="DinB/YfiT-like"/>
</dbReference>
<dbReference type="AlphaFoldDB" id="A0A3G2L943"/>
<evidence type="ECO:0000313" key="6">
    <source>
        <dbReference type="EMBL" id="AYN68769.1"/>
    </source>
</evidence>
<dbReference type="Pfam" id="PF12867">
    <property type="entry name" value="DinB_2"/>
    <property type="match status" value="1"/>
</dbReference>
<evidence type="ECO:0000259" key="5">
    <source>
        <dbReference type="Pfam" id="PF12867"/>
    </source>
</evidence>
<evidence type="ECO:0000256" key="3">
    <source>
        <dbReference type="ARBA" id="ARBA00022801"/>
    </source>
</evidence>
<dbReference type="HAMAP" id="MF_01256">
    <property type="entry name" value="YfiT_hydrol"/>
    <property type="match status" value="1"/>
</dbReference>
<dbReference type="RefSeq" id="WP_121849781.1">
    <property type="nucleotide sequence ID" value="NZ_CP032050.1"/>
</dbReference>
<keyword evidence="1" id="KW-0963">Cytoplasm</keyword>
<organism evidence="6 7">
    <name type="scientific">Euzebyella marina</name>
    <dbReference type="NCBI Taxonomy" id="1761453"/>
    <lineage>
        <taxon>Bacteria</taxon>
        <taxon>Pseudomonadati</taxon>
        <taxon>Bacteroidota</taxon>
        <taxon>Flavobacteriia</taxon>
        <taxon>Flavobacteriales</taxon>
        <taxon>Flavobacteriaceae</taxon>
        <taxon>Euzebyella</taxon>
    </lineage>
</organism>
<dbReference type="Proteomes" id="UP000276309">
    <property type="component" value="Chromosome"/>
</dbReference>
<dbReference type="GO" id="GO:0016787">
    <property type="term" value="F:hydrolase activity"/>
    <property type="evidence" value="ECO:0007669"/>
    <property type="project" value="UniProtKB-KW"/>
</dbReference>
<dbReference type="InterPro" id="IPR023774">
    <property type="entry name" value="Put_metal_dep_hydrolase_YfiT"/>
</dbReference>
<keyword evidence="4" id="KW-0862">Zinc</keyword>
<dbReference type="Gene3D" id="1.20.120.450">
    <property type="entry name" value="dinb family like domain"/>
    <property type="match status" value="1"/>
</dbReference>
<keyword evidence="7" id="KW-1185">Reference proteome</keyword>
<feature type="domain" description="DinB-like" evidence="5">
    <location>
        <begin position="34"/>
        <end position="171"/>
    </location>
</feature>
<dbReference type="OrthoDB" id="9796039at2"/>
<evidence type="ECO:0000256" key="2">
    <source>
        <dbReference type="ARBA" id="ARBA00022723"/>
    </source>
</evidence>
<dbReference type="NCBIfam" id="NF009807">
    <property type="entry name" value="PRK13291.1"/>
    <property type="match status" value="1"/>
</dbReference>
<evidence type="ECO:0000256" key="4">
    <source>
        <dbReference type="ARBA" id="ARBA00022833"/>
    </source>
</evidence>
<evidence type="ECO:0000313" key="7">
    <source>
        <dbReference type="Proteomes" id="UP000276309"/>
    </source>
</evidence>
<proteinExistence type="inferred from homology"/>
<dbReference type="GO" id="GO:0046872">
    <property type="term" value="F:metal ion binding"/>
    <property type="evidence" value="ECO:0007669"/>
    <property type="project" value="UniProtKB-KW"/>
</dbReference>
<evidence type="ECO:0000256" key="1">
    <source>
        <dbReference type="ARBA" id="ARBA00022490"/>
    </source>
</evidence>
<gene>
    <name evidence="6" type="ORF">D1013_15975</name>
</gene>
<dbReference type="InterPro" id="IPR024775">
    <property type="entry name" value="DinB-like"/>
</dbReference>
<dbReference type="EMBL" id="CP032050">
    <property type="protein sequence ID" value="AYN68769.1"/>
    <property type="molecule type" value="Genomic_DNA"/>
</dbReference>
<reference evidence="6 7" key="1">
    <citation type="submission" date="2018-08" db="EMBL/GenBank/DDBJ databases">
        <title>The reduced genetic potential of extracellular carbohydrate catabolism in Euzebyella marina RN62, a Flavobacteriia bacterium isolated from the hadal water.</title>
        <authorList>
            <person name="Xue C."/>
        </authorList>
    </citation>
    <scope>NUCLEOTIDE SEQUENCE [LARGE SCALE GENOMIC DNA]</scope>
    <source>
        <strain evidence="6 7">RN62</strain>
    </source>
</reference>
<keyword evidence="2" id="KW-0479">Metal-binding</keyword>
<dbReference type="SUPFAM" id="SSF109854">
    <property type="entry name" value="DinB/YfiT-like putative metalloenzymes"/>
    <property type="match status" value="1"/>
</dbReference>
<keyword evidence="3 6" id="KW-0378">Hydrolase</keyword>
<dbReference type="KEGG" id="emar:D1013_15975"/>
<accession>A0A3G2L943</accession>
<protein>
    <submittedName>
        <fullName evidence="6">Putative metal-dependent hydrolase</fullName>
    </submittedName>
</protein>